<dbReference type="EMBL" id="CAJOBR010029221">
    <property type="protein sequence ID" value="CAF4984964.1"/>
    <property type="molecule type" value="Genomic_DNA"/>
</dbReference>
<evidence type="ECO:0000313" key="2">
    <source>
        <dbReference type="Proteomes" id="UP000663848"/>
    </source>
</evidence>
<organism evidence="1 2">
    <name type="scientific">Rotaria socialis</name>
    <dbReference type="NCBI Taxonomy" id="392032"/>
    <lineage>
        <taxon>Eukaryota</taxon>
        <taxon>Metazoa</taxon>
        <taxon>Spiralia</taxon>
        <taxon>Gnathifera</taxon>
        <taxon>Rotifera</taxon>
        <taxon>Eurotatoria</taxon>
        <taxon>Bdelloidea</taxon>
        <taxon>Philodinida</taxon>
        <taxon>Philodinidae</taxon>
        <taxon>Rotaria</taxon>
    </lineage>
</organism>
<dbReference type="Proteomes" id="UP000663848">
    <property type="component" value="Unassembled WGS sequence"/>
</dbReference>
<name>A0A821ZRQ0_9BILA</name>
<reference evidence="1" key="1">
    <citation type="submission" date="2021-02" db="EMBL/GenBank/DDBJ databases">
        <authorList>
            <person name="Nowell W R."/>
        </authorList>
    </citation>
    <scope>NUCLEOTIDE SEQUENCE</scope>
</reference>
<gene>
    <name evidence="1" type="ORF">QYT958_LOCUS36541</name>
</gene>
<proteinExistence type="predicted"/>
<sequence length="124" mass="14636">MYFLESISEPRKIGNATLILESDDANIDSLLDQLEKVTAVKHMYICSKHASDIPYRRIIRGKFCDEADLYAQLFSDNLSKSFIQANEQIDVYKNKNKANQYFEQMEQFYQLMKEYQCQENNILE</sequence>
<accession>A0A821ZRQ0</accession>
<comment type="caution">
    <text evidence="1">The sequence shown here is derived from an EMBL/GenBank/DDBJ whole genome shotgun (WGS) entry which is preliminary data.</text>
</comment>
<protein>
    <submittedName>
        <fullName evidence="1">Uncharacterized protein</fullName>
    </submittedName>
</protein>
<evidence type="ECO:0000313" key="1">
    <source>
        <dbReference type="EMBL" id="CAF4984964.1"/>
    </source>
</evidence>
<dbReference type="AlphaFoldDB" id="A0A821ZRQ0"/>